<dbReference type="SUPFAM" id="SSF50465">
    <property type="entry name" value="EF-Tu/eEF-1alpha/eIF2-gamma C-terminal domain"/>
    <property type="match status" value="1"/>
</dbReference>
<dbReference type="InterPro" id="IPR000795">
    <property type="entry name" value="T_Tr_GTP-bd_dom"/>
</dbReference>
<dbReference type="Gene3D" id="2.40.30.10">
    <property type="entry name" value="Translation factors"/>
    <property type="match status" value="2"/>
</dbReference>
<reference evidence="12" key="2">
    <citation type="submission" date="2014-06" db="EMBL/GenBank/DDBJ databases">
        <title>The complete genome of Blastobotrys (Arxula) adeninivorans LS3 - a yeast of biotechnological interest.</title>
        <authorList>
            <person name="Kunze G."/>
            <person name="Gaillardin C."/>
            <person name="Czernicka M."/>
            <person name="Durrens P."/>
            <person name="Martin T."/>
            <person name="Boer E."/>
            <person name="Gabaldon T."/>
            <person name="Cruz J."/>
            <person name="Talla E."/>
            <person name="Marck C."/>
            <person name="Goffeau A."/>
            <person name="Barbe V."/>
            <person name="Baret P."/>
            <person name="Baronian K."/>
            <person name="Beier S."/>
            <person name="Bleykasten C."/>
            <person name="Bode R."/>
            <person name="Casaregola S."/>
            <person name="Despons L."/>
            <person name="Fairhead C."/>
            <person name="Giersberg M."/>
            <person name="Gierski P."/>
            <person name="Hahnel U."/>
            <person name="Hartmann A."/>
            <person name="Jankowska D."/>
            <person name="Jubin C."/>
            <person name="Jung P."/>
            <person name="Lafontaine I."/>
            <person name="Leh-Louis V."/>
            <person name="Lemaire M."/>
            <person name="Marcet-Houben M."/>
            <person name="Mascher M."/>
            <person name="Morel G."/>
            <person name="Richard G.-F."/>
            <person name="Riechen J."/>
            <person name="Sacerdot C."/>
            <person name="Sarkar A."/>
            <person name="Savel G."/>
            <person name="Schacherer J."/>
            <person name="Sherman D."/>
            <person name="Straub M.-L."/>
            <person name="Stein N."/>
            <person name="Thierry A."/>
            <person name="Trautwein-Schult A."/>
            <person name="Westhof E."/>
            <person name="Worch S."/>
            <person name="Dujon B."/>
            <person name="Souciet J.-L."/>
            <person name="Wincker P."/>
            <person name="Scholz U."/>
            <person name="Neuveglise N."/>
        </authorList>
    </citation>
    <scope>NUCLEOTIDE SEQUENCE</scope>
    <source>
        <strain evidence="12">LS3</strain>
    </source>
</reference>
<dbReference type="Pfam" id="PF03144">
    <property type="entry name" value="GTP_EFTU_D2"/>
    <property type="match status" value="1"/>
</dbReference>
<gene>
    <name evidence="12" type="ORF">GNLVRS02_ARAD1B15994g</name>
</gene>
<dbReference type="PhylomeDB" id="A0A060TCE7"/>
<dbReference type="PRINTS" id="PR00315">
    <property type="entry name" value="ELONGATNFCT"/>
</dbReference>
<evidence type="ECO:0000256" key="2">
    <source>
        <dbReference type="ARBA" id="ARBA00007249"/>
    </source>
</evidence>
<dbReference type="InterPro" id="IPR004161">
    <property type="entry name" value="EFTu-like_2"/>
</dbReference>
<dbReference type="GO" id="GO:0070125">
    <property type="term" value="P:mitochondrial translational elongation"/>
    <property type="evidence" value="ECO:0007669"/>
    <property type="project" value="TreeGrafter"/>
</dbReference>
<comment type="similarity">
    <text evidence="2 10">Belongs to the TRAFAC class translation factor GTPase superfamily. Classic translation factor GTPase family. EF-Tu/EF-1A subfamily.</text>
</comment>
<dbReference type="CDD" id="cd03707">
    <property type="entry name" value="EFTU_III"/>
    <property type="match status" value="1"/>
</dbReference>
<dbReference type="CDD" id="cd03697">
    <property type="entry name" value="EFTU_II"/>
    <property type="match status" value="1"/>
</dbReference>
<evidence type="ECO:0000256" key="6">
    <source>
        <dbReference type="ARBA" id="ARBA00022946"/>
    </source>
</evidence>
<dbReference type="PROSITE" id="PS00301">
    <property type="entry name" value="G_TR_1"/>
    <property type="match status" value="1"/>
</dbReference>
<keyword evidence="6" id="KW-0809">Transit peptide</keyword>
<dbReference type="PANTHER" id="PTHR43721:SF36">
    <property type="entry name" value="ELONGATION FACTOR TU, MITOCHONDRIAL"/>
    <property type="match status" value="1"/>
</dbReference>
<dbReference type="InterPro" id="IPR033720">
    <property type="entry name" value="EFTU_2"/>
</dbReference>
<keyword evidence="3 10" id="KW-0547">Nucleotide-binding</keyword>
<dbReference type="PANTHER" id="PTHR43721">
    <property type="entry name" value="ELONGATION FACTOR TU-RELATED"/>
    <property type="match status" value="1"/>
</dbReference>
<evidence type="ECO:0000256" key="9">
    <source>
        <dbReference type="ARBA" id="ARBA00057325"/>
    </source>
</evidence>
<dbReference type="NCBIfam" id="TIGR00485">
    <property type="entry name" value="EF-Tu"/>
    <property type="match status" value="1"/>
</dbReference>
<dbReference type="Gene3D" id="3.40.50.300">
    <property type="entry name" value="P-loop containing nucleotide triphosphate hydrolases"/>
    <property type="match status" value="1"/>
</dbReference>
<dbReference type="InterPro" id="IPR041709">
    <property type="entry name" value="EF-Tu_GTP-bd"/>
</dbReference>
<comment type="function">
    <text evidence="9">G-protein that, in its active GTP-bound form, binds to and delivers aminoacyl-tRNA to the A-site of ribosomes during protein biosynthesis. In the presence of a correct codon-anticodon match between the aminoacyl-tRNA and the A-site codon of the ribosome-bound mRNA, the ribosome acts as a GTPase activator and the GTP is hydrolyzed. The inactive GDP-bound form leaves the ribosome and must be recycled before binding another molecule of aminoacyl-tRNA. Required for mitochondrial protein biosynthesis and maintenance of mitochondrial DNA.</text>
</comment>
<name>A0A060TCE7_BLAAD</name>
<dbReference type="FunFam" id="2.40.30.10:FF:000001">
    <property type="entry name" value="Elongation factor Tu"/>
    <property type="match status" value="1"/>
</dbReference>
<dbReference type="NCBIfam" id="NF009372">
    <property type="entry name" value="PRK12735.1"/>
    <property type="match status" value="1"/>
</dbReference>
<dbReference type="CDD" id="cd01884">
    <property type="entry name" value="EF_Tu"/>
    <property type="match status" value="1"/>
</dbReference>
<dbReference type="Pfam" id="PF03143">
    <property type="entry name" value="GTP_EFTU_D3"/>
    <property type="match status" value="1"/>
</dbReference>
<dbReference type="InterPro" id="IPR005225">
    <property type="entry name" value="Small_GTP-bd"/>
</dbReference>
<evidence type="ECO:0000313" key="12">
    <source>
        <dbReference type="EMBL" id="CDP36567.1"/>
    </source>
</evidence>
<dbReference type="InterPro" id="IPR050055">
    <property type="entry name" value="EF-Tu_GTPase"/>
</dbReference>
<dbReference type="GO" id="GO:0005739">
    <property type="term" value="C:mitochondrion"/>
    <property type="evidence" value="ECO:0007669"/>
    <property type="project" value="UniProtKB-SubCell"/>
</dbReference>
<keyword evidence="8 10" id="KW-0342">GTP-binding</keyword>
<dbReference type="InterPro" id="IPR027417">
    <property type="entry name" value="P-loop_NTPase"/>
</dbReference>
<sequence length="433" mass="47364">MICGFRSVAVRALPSALRMARPVMRPATKTINNARFASFERSKPHLNIGTIGHVDHGKTTLTAAITKVLADKGGAQFLDYGSIDRAPEERERGITITSAHVEYETAVRHYAHVDCPGHADYIKNMISGAARMDGAIIVVAASDGQMPQTREHLLLARQVGIQKVVVFVNKVDTVDDPEMLELVEMEMRELLNTYQFDGDNTPVIMGSALSALEGKNPEIGEKKIEELLNAIDEYIPTPKRDLEHAFMMPIEGVFSIPGRGTVATGRVLRGELKKGEEVEVVGFNPQPIKTVVTGVEMFKKELDSAQAGDNAGLLLRGVKREDLKRGMVIAKAGTVKAHTKFLASLYALTEDEGGRRTPFGTNYRPQLFVSSSDVTVTLNFPEGVDEATQVFPGDNTEMVCNLVHPTAVEVNQRFNVREGGRTVATGLITRILE</sequence>
<accession>A0A060TCE7</accession>
<proteinExistence type="inferred from homology"/>
<evidence type="ECO:0000256" key="1">
    <source>
        <dbReference type="ARBA" id="ARBA00004173"/>
    </source>
</evidence>
<keyword evidence="5" id="KW-0648">Protein biosynthesis</keyword>
<evidence type="ECO:0000256" key="4">
    <source>
        <dbReference type="ARBA" id="ARBA00022768"/>
    </source>
</evidence>
<evidence type="ECO:0000256" key="10">
    <source>
        <dbReference type="RuleBase" id="RU000325"/>
    </source>
</evidence>
<dbReference type="InterPro" id="IPR031157">
    <property type="entry name" value="G_TR_CS"/>
</dbReference>
<dbReference type="InterPro" id="IPR004541">
    <property type="entry name" value="Transl_elong_EFTu/EF1A_bac/org"/>
</dbReference>
<reference evidence="12" key="1">
    <citation type="submission" date="2014-02" db="EMBL/GenBank/DDBJ databases">
        <authorList>
            <person name="Genoscope - CEA"/>
        </authorList>
    </citation>
    <scope>NUCLEOTIDE SEQUENCE</scope>
    <source>
        <strain evidence="12">LS3</strain>
    </source>
</reference>
<dbReference type="GO" id="GO:0003924">
    <property type="term" value="F:GTPase activity"/>
    <property type="evidence" value="ECO:0007669"/>
    <property type="project" value="UniProtKB-UniRule"/>
</dbReference>
<keyword evidence="4 10" id="KW-0251">Elongation factor</keyword>
<comment type="function">
    <text evidence="10">This protein promotes the GTP-dependent binding of aminoacyl-tRNA to the A-site of ribosomes during protein biosynthesis.</text>
</comment>
<protein>
    <recommendedName>
        <fullName evidence="10">Elongation factor Tu</fullName>
    </recommendedName>
</protein>
<organism evidence="12">
    <name type="scientific">Blastobotrys adeninivorans</name>
    <name type="common">Yeast</name>
    <name type="synonym">Arxula adeninivorans</name>
    <dbReference type="NCBI Taxonomy" id="409370"/>
    <lineage>
        <taxon>Eukaryota</taxon>
        <taxon>Fungi</taxon>
        <taxon>Dikarya</taxon>
        <taxon>Ascomycota</taxon>
        <taxon>Saccharomycotina</taxon>
        <taxon>Dipodascomycetes</taxon>
        <taxon>Dipodascales</taxon>
        <taxon>Trichomonascaceae</taxon>
        <taxon>Blastobotrys</taxon>
    </lineage>
</organism>
<comment type="subcellular location">
    <subcellularLocation>
        <location evidence="1">Mitochondrion</location>
    </subcellularLocation>
</comment>
<evidence type="ECO:0000256" key="5">
    <source>
        <dbReference type="ARBA" id="ARBA00022917"/>
    </source>
</evidence>
<dbReference type="NCBIfam" id="NF000766">
    <property type="entry name" value="PRK00049.1"/>
    <property type="match status" value="1"/>
</dbReference>
<dbReference type="Pfam" id="PF00009">
    <property type="entry name" value="GTP_EFTU"/>
    <property type="match status" value="1"/>
</dbReference>
<dbReference type="InterPro" id="IPR009000">
    <property type="entry name" value="Transl_B-barrel_sf"/>
</dbReference>
<keyword evidence="7" id="KW-0496">Mitochondrion</keyword>
<evidence type="ECO:0000256" key="8">
    <source>
        <dbReference type="ARBA" id="ARBA00023134"/>
    </source>
</evidence>
<evidence type="ECO:0000256" key="3">
    <source>
        <dbReference type="ARBA" id="ARBA00022741"/>
    </source>
</evidence>
<dbReference type="HAMAP" id="MF_00118_B">
    <property type="entry name" value="EF_Tu_B"/>
    <property type="match status" value="1"/>
</dbReference>
<dbReference type="NCBIfam" id="NF009373">
    <property type="entry name" value="PRK12736.1"/>
    <property type="match status" value="1"/>
</dbReference>
<dbReference type="GO" id="GO:0003746">
    <property type="term" value="F:translation elongation factor activity"/>
    <property type="evidence" value="ECO:0007669"/>
    <property type="project" value="UniProtKB-UniRule"/>
</dbReference>
<dbReference type="PROSITE" id="PS51722">
    <property type="entry name" value="G_TR_2"/>
    <property type="match status" value="1"/>
</dbReference>
<dbReference type="SUPFAM" id="SSF52540">
    <property type="entry name" value="P-loop containing nucleoside triphosphate hydrolases"/>
    <property type="match status" value="1"/>
</dbReference>
<dbReference type="EMBL" id="HG937692">
    <property type="protein sequence ID" value="CDP36567.1"/>
    <property type="molecule type" value="Genomic_DNA"/>
</dbReference>
<feature type="domain" description="Tr-type G" evidence="11">
    <location>
        <begin position="43"/>
        <end position="239"/>
    </location>
</feature>
<evidence type="ECO:0000259" key="11">
    <source>
        <dbReference type="PROSITE" id="PS51722"/>
    </source>
</evidence>
<dbReference type="NCBIfam" id="TIGR00231">
    <property type="entry name" value="small_GTP"/>
    <property type="match status" value="1"/>
</dbReference>
<dbReference type="InterPro" id="IPR004160">
    <property type="entry name" value="Transl_elong_EFTu/EF1A_C"/>
</dbReference>
<evidence type="ECO:0000256" key="7">
    <source>
        <dbReference type="ARBA" id="ARBA00023128"/>
    </source>
</evidence>
<dbReference type="GO" id="GO:0005525">
    <property type="term" value="F:GTP binding"/>
    <property type="evidence" value="ECO:0007669"/>
    <property type="project" value="UniProtKB-UniRule"/>
</dbReference>
<dbReference type="SUPFAM" id="SSF50447">
    <property type="entry name" value="Translation proteins"/>
    <property type="match status" value="1"/>
</dbReference>
<dbReference type="InterPro" id="IPR009001">
    <property type="entry name" value="Transl_elong_EF1A/Init_IF2_C"/>
</dbReference>
<dbReference type="FunFam" id="3.40.50.300:FF:000003">
    <property type="entry name" value="Elongation factor Tu"/>
    <property type="match status" value="1"/>
</dbReference>
<dbReference type="AlphaFoldDB" id="A0A060TCE7"/>